<dbReference type="Proteomes" id="UP000014480">
    <property type="component" value="Unassembled WGS sequence"/>
</dbReference>
<gene>
    <name evidence="2" type="ORF">Cob_v000522</name>
</gene>
<feature type="region of interest" description="Disordered" evidence="1">
    <location>
        <begin position="290"/>
        <end position="353"/>
    </location>
</feature>
<reference evidence="3" key="1">
    <citation type="journal article" date="2013" name="New Phytol.">
        <title>Comparative genomic and transcriptomic analyses reveal the hemibiotrophic stage shift of Colletotrichum fungi.</title>
        <authorList>
            <person name="Gan P."/>
            <person name="Ikeda K."/>
            <person name="Irieda H."/>
            <person name="Narusaka M."/>
            <person name="O'Connell R.J."/>
            <person name="Narusaka Y."/>
            <person name="Takano Y."/>
            <person name="Kubo Y."/>
            <person name="Shirasu K."/>
        </authorList>
    </citation>
    <scope>NUCLEOTIDE SEQUENCE [LARGE SCALE GENOMIC DNA]</scope>
    <source>
        <strain evidence="3">104-T / ATCC 96160 / CBS 514.97 / LARS 414 / MAFF 240422</strain>
    </source>
</reference>
<feature type="region of interest" description="Disordered" evidence="1">
    <location>
        <begin position="1"/>
        <end position="22"/>
    </location>
</feature>
<feature type="compositionally biased region" description="Polar residues" evidence="1">
    <location>
        <begin position="291"/>
        <end position="310"/>
    </location>
</feature>
<reference evidence="3" key="2">
    <citation type="journal article" date="2019" name="Mol. Plant Microbe Interact.">
        <title>Genome sequence resources for four phytopathogenic fungi from the Colletotrichum orbiculare species complex.</title>
        <authorList>
            <person name="Gan P."/>
            <person name="Tsushima A."/>
            <person name="Narusaka M."/>
            <person name="Narusaka Y."/>
            <person name="Takano Y."/>
            <person name="Kubo Y."/>
            <person name="Shirasu K."/>
        </authorList>
    </citation>
    <scope>GENOME REANNOTATION</scope>
    <source>
        <strain evidence="3">104-T / ATCC 96160 / CBS 514.97 / LARS 414 / MAFF 240422</strain>
    </source>
</reference>
<dbReference type="AlphaFoldDB" id="A0A484GA81"/>
<feature type="compositionally biased region" description="Basic residues" evidence="1">
    <location>
        <begin position="129"/>
        <end position="138"/>
    </location>
</feature>
<protein>
    <submittedName>
        <fullName evidence="2">Uncharacterized protein</fullName>
    </submittedName>
</protein>
<organism evidence="2 3">
    <name type="scientific">Colletotrichum orbiculare (strain 104-T / ATCC 96160 / CBS 514.97 / LARS 414 / MAFF 240422)</name>
    <name type="common">Cucumber anthracnose fungus</name>
    <name type="synonym">Colletotrichum lagenarium</name>
    <dbReference type="NCBI Taxonomy" id="1213857"/>
    <lineage>
        <taxon>Eukaryota</taxon>
        <taxon>Fungi</taxon>
        <taxon>Dikarya</taxon>
        <taxon>Ascomycota</taxon>
        <taxon>Pezizomycotina</taxon>
        <taxon>Sordariomycetes</taxon>
        <taxon>Hypocreomycetidae</taxon>
        <taxon>Glomerellales</taxon>
        <taxon>Glomerellaceae</taxon>
        <taxon>Colletotrichum</taxon>
        <taxon>Colletotrichum orbiculare species complex</taxon>
    </lineage>
</organism>
<sequence length="595" mass="64819">MASRRRNKGGYMPRGADRQGANTLLPASTTTANLLDHMDNPGNGDTIDHLASDLLENTMISRPNRPPHPNGLASHPTVLFFGPEATINEPARSTNSVMTSGDVTGAPATKQIRRQPSEVLATPPNIPRKSSRRKNKRTKLSDLSVNVGLRTPKRPLPMSKTSMVGGVQKQNAFLASSTTAPLGVVYKNVDSSHQSSGDDPEVRNKVNAMLAATQALKPRGATPASHRKSPRNRRKKVASKLRQAFEFFQPKQATPPSKIRGKISGPIAVADCTLPNPASFYHLEDIEPASPASSIQRRINKGQNLGSNKVRSVVGGRKARNPVPGDESSESGSGSVDPFSEPFPRPPTPFEHRLKVSSDSIPLMPVTSPFDAEAEFDVDLDGLLAENPVCASTPRARGDTRAAPEESPSYRYAGRGDRYLYTVKEGSDISSVVGRPKLTLDRDALHLFHDPEPATKKHPSPSKDELFDLEEQFREFCIDQIRAAPVEEQPGLLSKFHNVVGPNALGPRDANALLKSNANEAASDDFSTAKERKYTRDESNISMKHSRIPRPVELFKPRSTPRFGTQRLPRNADAMDLDELHRCVSSGGSLSTKFV</sequence>
<comment type="caution">
    <text evidence="2">The sequence shown here is derived from an EMBL/GenBank/DDBJ whole genome shotgun (WGS) entry which is preliminary data.</text>
</comment>
<feature type="region of interest" description="Disordered" evidence="1">
    <location>
        <begin position="120"/>
        <end position="139"/>
    </location>
</feature>
<feature type="compositionally biased region" description="Basic residues" evidence="1">
    <location>
        <begin position="225"/>
        <end position="237"/>
    </location>
</feature>
<name>A0A484GA81_COLOR</name>
<proteinExistence type="predicted"/>
<evidence type="ECO:0000256" key="1">
    <source>
        <dbReference type="SAM" id="MobiDB-lite"/>
    </source>
</evidence>
<dbReference type="OrthoDB" id="4207421at2759"/>
<dbReference type="EMBL" id="AMCV02000001">
    <property type="protein sequence ID" value="TDZ26874.1"/>
    <property type="molecule type" value="Genomic_DNA"/>
</dbReference>
<feature type="region of interest" description="Disordered" evidence="1">
    <location>
        <begin position="215"/>
        <end position="237"/>
    </location>
</feature>
<feature type="compositionally biased region" description="Low complexity" evidence="1">
    <location>
        <begin position="322"/>
        <end position="340"/>
    </location>
</feature>
<evidence type="ECO:0000313" key="2">
    <source>
        <dbReference type="EMBL" id="TDZ26874.1"/>
    </source>
</evidence>
<keyword evidence="3" id="KW-1185">Reference proteome</keyword>
<accession>A0A484GA81</accession>
<evidence type="ECO:0000313" key="3">
    <source>
        <dbReference type="Proteomes" id="UP000014480"/>
    </source>
</evidence>